<evidence type="ECO:0008006" key="4">
    <source>
        <dbReference type="Google" id="ProtNLM"/>
    </source>
</evidence>
<gene>
    <name evidence="2" type="ORF">SAMN02910414_00502</name>
</gene>
<feature type="transmembrane region" description="Helical" evidence="1">
    <location>
        <begin position="572"/>
        <end position="596"/>
    </location>
</feature>
<dbReference type="RefSeq" id="WP_074715888.1">
    <property type="nucleotide sequence ID" value="NZ_FNPG01000006.1"/>
</dbReference>
<evidence type="ECO:0000256" key="1">
    <source>
        <dbReference type="SAM" id="Phobius"/>
    </source>
</evidence>
<dbReference type="STRING" id="1122142.SAMN02910414_00502"/>
<dbReference type="eggNOG" id="ENOG5033VKM">
    <property type="taxonomic scope" value="Bacteria"/>
</dbReference>
<organism evidence="2 3">
    <name type="scientific">Lachnobacterium bovis DSM 14045</name>
    <dbReference type="NCBI Taxonomy" id="1122142"/>
    <lineage>
        <taxon>Bacteria</taxon>
        <taxon>Bacillati</taxon>
        <taxon>Bacillota</taxon>
        <taxon>Clostridia</taxon>
        <taxon>Lachnospirales</taxon>
        <taxon>Lachnospiraceae</taxon>
        <taxon>Lachnobacterium</taxon>
    </lineage>
</organism>
<proteinExistence type="predicted"/>
<evidence type="ECO:0000313" key="3">
    <source>
        <dbReference type="Proteomes" id="UP000183918"/>
    </source>
</evidence>
<name>A0A1H3GCK6_9FIRM</name>
<dbReference type="EMBL" id="FNPG01000006">
    <property type="protein sequence ID" value="SDY00214.1"/>
    <property type="molecule type" value="Genomic_DNA"/>
</dbReference>
<accession>A0A1H3GCK6</accession>
<dbReference type="AlphaFoldDB" id="A0A1H3GCK6"/>
<feature type="transmembrane region" description="Helical" evidence="1">
    <location>
        <begin position="208"/>
        <end position="228"/>
    </location>
</feature>
<keyword evidence="3" id="KW-1185">Reference proteome</keyword>
<dbReference type="Proteomes" id="UP000183918">
    <property type="component" value="Unassembled WGS sequence"/>
</dbReference>
<keyword evidence="1" id="KW-1133">Transmembrane helix</keyword>
<keyword evidence="1" id="KW-0472">Membrane</keyword>
<reference evidence="2 3" key="1">
    <citation type="submission" date="2016-10" db="EMBL/GenBank/DDBJ databases">
        <authorList>
            <person name="de Groot N.N."/>
        </authorList>
    </citation>
    <scope>NUCLEOTIDE SEQUENCE [LARGE SCALE GENOMIC DNA]</scope>
    <source>
        <strain evidence="2 3">DSM 14045</strain>
    </source>
</reference>
<feature type="transmembrane region" description="Helical" evidence="1">
    <location>
        <begin position="234"/>
        <end position="267"/>
    </location>
</feature>
<feature type="transmembrane region" description="Helical" evidence="1">
    <location>
        <begin position="526"/>
        <end position="551"/>
    </location>
</feature>
<protein>
    <recommendedName>
        <fullName evidence="4">FtsX-like permease family protein</fullName>
    </recommendedName>
</protein>
<dbReference type="OrthoDB" id="2071970at2"/>
<feature type="transmembrane region" description="Helical" evidence="1">
    <location>
        <begin position="279"/>
        <end position="301"/>
    </location>
</feature>
<keyword evidence="1" id="KW-0812">Transmembrane</keyword>
<sequence length="621" mass="70931">MIKILTFVGISIGILSIFFIFSINCQQVSITNNYKCLMIMTDKEIPLNKMYDIAKENNLTFQIRNFCKSNLFDRTIKIKTINPTSKIKLGKQNSLLPNKNVYVSEYKKENQQKTNIYFIEPNNKNDLDNVQHILSSNGINASYNNSDNYHLGYNLFFQTNIIFVIVLSLITVFATLMHYISRTKEISILKINGKSAFSISFALYKKELLATFKGLLMIIIPFSIYIILKDASQLFYYFELVFIISSLTLFIYSIMALPGLIYINLLNVTTSVKNNKNNILVYLILLVFKTLLTATLLINIINVFNVSKELYIALDNSNTIKDLNLYELNITNYTSSKVNKELIAYISNISSGIYKYKYCPDEDIDKDYIINANDSNDLYLHSIEASANLLPKLNIKDINNKKLHLSSSKNYILIPEKYWSNKNSIKRNYDSAIDYKCICIKNDQKIVNYTSPDSYSYNLLISITPLKTDFSPATGLRIFMTKENAKLVSQKISNLKIEQASIKVRPLSNELNETTGNIKYSLLGNIMFLIMLVIAVAVANYVSVISYYEIIKKKLAIKNFLGQSNLKDISNYLLTNGIITVVISLGINPFFILLIIPESIVFLIILQTKSFKNTTLILKGE</sequence>
<feature type="transmembrane region" description="Helical" evidence="1">
    <location>
        <begin position="161"/>
        <end position="180"/>
    </location>
</feature>
<evidence type="ECO:0000313" key="2">
    <source>
        <dbReference type="EMBL" id="SDY00214.1"/>
    </source>
</evidence>